<organism evidence="2 3">
    <name type="scientific">Penicillium cataractarum</name>
    <dbReference type="NCBI Taxonomy" id="2100454"/>
    <lineage>
        <taxon>Eukaryota</taxon>
        <taxon>Fungi</taxon>
        <taxon>Dikarya</taxon>
        <taxon>Ascomycota</taxon>
        <taxon>Pezizomycotina</taxon>
        <taxon>Eurotiomycetes</taxon>
        <taxon>Eurotiomycetidae</taxon>
        <taxon>Eurotiales</taxon>
        <taxon>Aspergillaceae</taxon>
        <taxon>Penicillium</taxon>
    </lineage>
</organism>
<keyword evidence="3" id="KW-1185">Reference proteome</keyword>
<dbReference type="EMBL" id="JAPZBS010000004">
    <property type="protein sequence ID" value="KAJ5377833.1"/>
    <property type="molecule type" value="Genomic_DNA"/>
</dbReference>
<evidence type="ECO:0008006" key="4">
    <source>
        <dbReference type="Google" id="ProtNLM"/>
    </source>
</evidence>
<dbReference type="Proteomes" id="UP001147782">
    <property type="component" value="Unassembled WGS sequence"/>
</dbReference>
<feature type="signal peptide" evidence="1">
    <location>
        <begin position="1"/>
        <end position="16"/>
    </location>
</feature>
<reference evidence="2" key="1">
    <citation type="submission" date="2022-11" db="EMBL/GenBank/DDBJ databases">
        <authorList>
            <person name="Petersen C."/>
        </authorList>
    </citation>
    <scope>NUCLEOTIDE SEQUENCE</scope>
    <source>
        <strain evidence="2">IBT 29864</strain>
    </source>
</reference>
<dbReference type="AlphaFoldDB" id="A0A9W9SK67"/>
<dbReference type="GeneID" id="81437350"/>
<gene>
    <name evidence="2" type="ORF">N7496_005242</name>
</gene>
<name>A0A9W9SK67_9EURO</name>
<evidence type="ECO:0000256" key="1">
    <source>
        <dbReference type="SAM" id="SignalP"/>
    </source>
</evidence>
<dbReference type="RefSeq" id="XP_056556696.1">
    <property type="nucleotide sequence ID" value="XM_056698171.1"/>
</dbReference>
<evidence type="ECO:0000313" key="2">
    <source>
        <dbReference type="EMBL" id="KAJ5377833.1"/>
    </source>
</evidence>
<protein>
    <recommendedName>
        <fullName evidence="4">LysM domain-containing protein</fullName>
    </recommendedName>
</protein>
<reference evidence="2" key="2">
    <citation type="journal article" date="2023" name="IMA Fungus">
        <title>Comparative genomic study of the Penicillium genus elucidates a diverse pangenome and 15 lateral gene transfer events.</title>
        <authorList>
            <person name="Petersen C."/>
            <person name="Sorensen T."/>
            <person name="Nielsen M.R."/>
            <person name="Sondergaard T.E."/>
            <person name="Sorensen J.L."/>
            <person name="Fitzpatrick D.A."/>
            <person name="Frisvad J.C."/>
            <person name="Nielsen K.L."/>
        </authorList>
    </citation>
    <scope>NUCLEOTIDE SEQUENCE</scope>
    <source>
        <strain evidence="2">IBT 29864</strain>
    </source>
</reference>
<feature type="chain" id="PRO_5040946824" description="LysM domain-containing protein" evidence="1">
    <location>
        <begin position="17"/>
        <end position="92"/>
    </location>
</feature>
<dbReference type="OrthoDB" id="4520446at2759"/>
<accession>A0A9W9SK67</accession>
<evidence type="ECO:0000313" key="3">
    <source>
        <dbReference type="Proteomes" id="UP001147782"/>
    </source>
</evidence>
<comment type="caution">
    <text evidence="2">The sequence shown here is derived from an EMBL/GenBank/DDBJ whole genome shotgun (WGS) entry which is preliminary data.</text>
</comment>
<sequence length="92" mass="10015">MRFFWLSSLLITAAIAAPLTPEQMGCPKDGGLCTNPNGYTEDQLAEIATTGQIIRIAKETGTSIRDLCAQLYKDKELEKLKADLPALVSLCK</sequence>
<keyword evidence="1" id="KW-0732">Signal</keyword>
<proteinExistence type="predicted"/>